<accession>A0A166NJB9</accession>
<organism evidence="1 2">
    <name type="scientific">Athelia psychrophila</name>
    <dbReference type="NCBI Taxonomy" id="1759441"/>
    <lineage>
        <taxon>Eukaryota</taxon>
        <taxon>Fungi</taxon>
        <taxon>Dikarya</taxon>
        <taxon>Basidiomycota</taxon>
        <taxon>Agaricomycotina</taxon>
        <taxon>Agaricomycetes</taxon>
        <taxon>Agaricomycetidae</taxon>
        <taxon>Atheliales</taxon>
        <taxon>Atheliaceae</taxon>
        <taxon>Athelia</taxon>
    </lineage>
</organism>
<proteinExistence type="predicted"/>
<protein>
    <submittedName>
        <fullName evidence="1">Uncharacterized protein</fullName>
    </submittedName>
</protein>
<dbReference type="EMBL" id="KV417523">
    <property type="protein sequence ID" value="KZP25068.1"/>
    <property type="molecule type" value="Genomic_DNA"/>
</dbReference>
<dbReference type="Proteomes" id="UP000076532">
    <property type="component" value="Unassembled WGS sequence"/>
</dbReference>
<gene>
    <name evidence="1" type="ORF">FIBSPDRAFT_403277</name>
</gene>
<name>A0A166NJB9_9AGAM</name>
<dbReference type="AlphaFoldDB" id="A0A166NJB9"/>
<reference evidence="1 2" key="1">
    <citation type="journal article" date="2016" name="Mol. Biol. Evol.">
        <title>Comparative Genomics of Early-Diverging Mushroom-Forming Fungi Provides Insights into the Origins of Lignocellulose Decay Capabilities.</title>
        <authorList>
            <person name="Nagy L.G."/>
            <person name="Riley R."/>
            <person name="Tritt A."/>
            <person name="Adam C."/>
            <person name="Daum C."/>
            <person name="Floudas D."/>
            <person name="Sun H."/>
            <person name="Yadav J.S."/>
            <person name="Pangilinan J."/>
            <person name="Larsson K.H."/>
            <person name="Matsuura K."/>
            <person name="Barry K."/>
            <person name="Labutti K."/>
            <person name="Kuo R."/>
            <person name="Ohm R.A."/>
            <person name="Bhattacharya S.S."/>
            <person name="Shirouzu T."/>
            <person name="Yoshinaga Y."/>
            <person name="Martin F.M."/>
            <person name="Grigoriev I.V."/>
            <person name="Hibbett D.S."/>
        </authorList>
    </citation>
    <scope>NUCLEOTIDE SEQUENCE [LARGE SCALE GENOMIC DNA]</scope>
    <source>
        <strain evidence="1 2">CBS 109695</strain>
    </source>
</reference>
<evidence type="ECO:0000313" key="1">
    <source>
        <dbReference type="EMBL" id="KZP25068.1"/>
    </source>
</evidence>
<sequence length="85" mass="9130">MIPINTTGIAPNMINANVAAYEASIRSFASYAFEARLLPRPAPRGSGLGRGFAGDRGRGWGASAGRPRRPSRCWAELKGRHYLAS</sequence>
<keyword evidence="2" id="KW-1185">Reference proteome</keyword>
<evidence type="ECO:0000313" key="2">
    <source>
        <dbReference type="Proteomes" id="UP000076532"/>
    </source>
</evidence>